<dbReference type="PANTHER" id="PTHR43428">
    <property type="entry name" value="ARSENATE REDUCTASE"/>
    <property type="match status" value="1"/>
</dbReference>
<protein>
    <submittedName>
        <fullName evidence="3">Protein-tyrosine-phosphatase</fullName>
    </submittedName>
</protein>
<dbReference type="AlphaFoldDB" id="A0A3D9YV14"/>
<dbReference type="SUPFAM" id="SSF52788">
    <property type="entry name" value="Phosphotyrosine protein phosphatases I"/>
    <property type="match status" value="1"/>
</dbReference>
<evidence type="ECO:0000313" key="4">
    <source>
        <dbReference type="Proteomes" id="UP000256900"/>
    </source>
</evidence>
<dbReference type="RefSeq" id="WP_245411298.1">
    <property type="nucleotide sequence ID" value="NZ_CP025086.1"/>
</dbReference>
<dbReference type="EMBL" id="QUMO01000003">
    <property type="protein sequence ID" value="REF86420.1"/>
    <property type="molecule type" value="Genomic_DNA"/>
</dbReference>
<comment type="caution">
    <text evidence="3">The sequence shown here is derived from an EMBL/GenBank/DDBJ whole genome shotgun (WGS) entry which is preliminary data.</text>
</comment>
<dbReference type="InterPro" id="IPR023485">
    <property type="entry name" value="Ptyr_pPase"/>
</dbReference>
<evidence type="ECO:0000313" key="3">
    <source>
        <dbReference type="EMBL" id="REF86420.1"/>
    </source>
</evidence>
<accession>A0A3D9YV14</accession>
<sequence length="154" mass="16929">MPDLSIPSALKRPPQSILFVCSENSVRSPMAEALTRKIIGNTVYVASVGLRRGKIDSFAAEVLREIGIEGGLRAPRAFEDFEDEAFDLVVSLTPEARDRIAELARGVPTELAYWPTPDPTQVEGTRETVLNAYRAARDGLARRIRELFMTSGAP</sequence>
<dbReference type="InterPro" id="IPR036196">
    <property type="entry name" value="Ptyr_pPase_sf"/>
</dbReference>
<evidence type="ECO:0000256" key="1">
    <source>
        <dbReference type="ARBA" id="ARBA00022849"/>
    </source>
</evidence>
<proteinExistence type="predicted"/>
<dbReference type="GO" id="GO:0046685">
    <property type="term" value="P:response to arsenic-containing substance"/>
    <property type="evidence" value="ECO:0007669"/>
    <property type="project" value="UniProtKB-KW"/>
</dbReference>
<name>A0A3D9YV14_9HYPH</name>
<dbReference type="Gene3D" id="3.40.50.2300">
    <property type="match status" value="1"/>
</dbReference>
<reference evidence="3 4" key="1">
    <citation type="submission" date="2018-08" db="EMBL/GenBank/DDBJ databases">
        <title>Genomic Encyclopedia of Type Strains, Phase IV (KMG-IV): sequencing the most valuable type-strain genomes for metagenomic binning, comparative biology and taxonomic classification.</title>
        <authorList>
            <person name="Goeker M."/>
        </authorList>
    </citation>
    <scope>NUCLEOTIDE SEQUENCE [LARGE SCALE GENOMIC DNA]</scope>
    <source>
        <strain evidence="3 4">BW863</strain>
    </source>
</reference>
<keyword evidence="1" id="KW-0059">Arsenical resistance</keyword>
<dbReference type="Pfam" id="PF01451">
    <property type="entry name" value="LMWPc"/>
    <property type="match status" value="1"/>
</dbReference>
<feature type="domain" description="Phosphotyrosine protein phosphatase I" evidence="2">
    <location>
        <begin position="15"/>
        <end position="150"/>
    </location>
</feature>
<evidence type="ECO:0000259" key="2">
    <source>
        <dbReference type="SMART" id="SM00226"/>
    </source>
</evidence>
<gene>
    <name evidence="3" type="ORF">DES32_2472</name>
</gene>
<organism evidence="3 4">
    <name type="scientific">Methylovirgula ligni</name>
    <dbReference type="NCBI Taxonomy" id="569860"/>
    <lineage>
        <taxon>Bacteria</taxon>
        <taxon>Pseudomonadati</taxon>
        <taxon>Pseudomonadota</taxon>
        <taxon>Alphaproteobacteria</taxon>
        <taxon>Hyphomicrobiales</taxon>
        <taxon>Beijerinckiaceae</taxon>
        <taxon>Methylovirgula</taxon>
    </lineage>
</organism>
<dbReference type="Proteomes" id="UP000256900">
    <property type="component" value="Unassembled WGS sequence"/>
</dbReference>
<dbReference type="PANTHER" id="PTHR43428:SF1">
    <property type="entry name" value="ARSENATE REDUCTASE"/>
    <property type="match status" value="1"/>
</dbReference>
<keyword evidence="4" id="KW-1185">Reference proteome</keyword>
<dbReference type="SMART" id="SM00226">
    <property type="entry name" value="LMWPc"/>
    <property type="match status" value="1"/>
</dbReference>